<name>A0A1N7CC19_9EURY</name>
<protein>
    <submittedName>
        <fullName evidence="2">Uncharacterized protein</fullName>
    </submittedName>
</protein>
<reference evidence="3" key="1">
    <citation type="submission" date="2017-01" db="EMBL/GenBank/DDBJ databases">
        <authorList>
            <person name="Varghese N."/>
            <person name="Submissions S."/>
        </authorList>
    </citation>
    <scope>NUCLEOTIDE SEQUENCE [LARGE SCALE GENOMIC DNA]</scope>
    <source>
        <strain evidence="3">type strain: HArc-</strain>
    </source>
</reference>
<dbReference type="AlphaFoldDB" id="A0A1N7CC19"/>
<dbReference type="Proteomes" id="UP000185936">
    <property type="component" value="Unassembled WGS sequence"/>
</dbReference>
<accession>A0A1N7CC19</accession>
<keyword evidence="3" id="KW-1185">Reference proteome</keyword>
<gene>
    <name evidence="2" type="ORF">SAMN05421752_101249</name>
</gene>
<dbReference type="STRING" id="308853.SAMN05421752_101249"/>
<evidence type="ECO:0000313" key="2">
    <source>
        <dbReference type="EMBL" id="SIR61122.1"/>
    </source>
</evidence>
<keyword evidence="1" id="KW-1133">Transmembrane helix</keyword>
<proteinExistence type="predicted"/>
<keyword evidence="1" id="KW-0472">Membrane</keyword>
<evidence type="ECO:0000313" key="3">
    <source>
        <dbReference type="Proteomes" id="UP000185936"/>
    </source>
</evidence>
<sequence length="34" mass="3718">MVSCENRVLIGSLLAVWLAVIVIGLTALAHRVLW</sequence>
<keyword evidence="1" id="KW-0812">Transmembrane</keyword>
<dbReference type="EMBL" id="FTNR01000001">
    <property type="protein sequence ID" value="SIR61122.1"/>
    <property type="molecule type" value="Genomic_DNA"/>
</dbReference>
<feature type="transmembrane region" description="Helical" evidence="1">
    <location>
        <begin position="12"/>
        <end position="33"/>
    </location>
</feature>
<evidence type="ECO:0000256" key="1">
    <source>
        <dbReference type="SAM" id="Phobius"/>
    </source>
</evidence>
<organism evidence="2 3">
    <name type="scientific">Natronorubrum thiooxidans</name>
    <dbReference type="NCBI Taxonomy" id="308853"/>
    <lineage>
        <taxon>Archaea</taxon>
        <taxon>Methanobacteriati</taxon>
        <taxon>Methanobacteriota</taxon>
        <taxon>Stenosarchaea group</taxon>
        <taxon>Halobacteria</taxon>
        <taxon>Halobacteriales</taxon>
        <taxon>Natrialbaceae</taxon>
        <taxon>Natronorubrum</taxon>
    </lineage>
</organism>